<organism evidence="1">
    <name type="scientific">Arundo donax</name>
    <name type="common">Giant reed</name>
    <name type="synonym">Donax arundinaceus</name>
    <dbReference type="NCBI Taxonomy" id="35708"/>
    <lineage>
        <taxon>Eukaryota</taxon>
        <taxon>Viridiplantae</taxon>
        <taxon>Streptophyta</taxon>
        <taxon>Embryophyta</taxon>
        <taxon>Tracheophyta</taxon>
        <taxon>Spermatophyta</taxon>
        <taxon>Magnoliopsida</taxon>
        <taxon>Liliopsida</taxon>
        <taxon>Poales</taxon>
        <taxon>Poaceae</taxon>
        <taxon>PACMAD clade</taxon>
        <taxon>Arundinoideae</taxon>
        <taxon>Arundineae</taxon>
        <taxon>Arundo</taxon>
    </lineage>
</organism>
<name>A0A0A9GEJ9_ARUDO</name>
<proteinExistence type="predicted"/>
<accession>A0A0A9GEJ9</accession>
<reference evidence="1" key="1">
    <citation type="submission" date="2014-09" db="EMBL/GenBank/DDBJ databases">
        <authorList>
            <person name="Magalhaes I.L.F."/>
            <person name="Oliveira U."/>
            <person name="Santos F.R."/>
            <person name="Vidigal T.H.D.A."/>
            <person name="Brescovit A.D."/>
            <person name="Santos A.J."/>
        </authorList>
    </citation>
    <scope>NUCLEOTIDE SEQUENCE</scope>
    <source>
        <tissue evidence="1">Shoot tissue taken approximately 20 cm above the soil surface</tissue>
    </source>
</reference>
<dbReference type="EMBL" id="GBRH01174969">
    <property type="protein sequence ID" value="JAE22927.1"/>
    <property type="molecule type" value="Transcribed_RNA"/>
</dbReference>
<evidence type="ECO:0000313" key="1">
    <source>
        <dbReference type="EMBL" id="JAE22927.1"/>
    </source>
</evidence>
<protein>
    <submittedName>
        <fullName evidence="1">Uncharacterized protein</fullName>
    </submittedName>
</protein>
<reference evidence="1" key="2">
    <citation type="journal article" date="2015" name="Data Brief">
        <title>Shoot transcriptome of the giant reed, Arundo donax.</title>
        <authorList>
            <person name="Barrero R.A."/>
            <person name="Guerrero F.D."/>
            <person name="Moolhuijzen P."/>
            <person name="Goolsby J.A."/>
            <person name="Tidwell J."/>
            <person name="Bellgard S.E."/>
            <person name="Bellgard M.I."/>
        </authorList>
    </citation>
    <scope>NUCLEOTIDE SEQUENCE</scope>
    <source>
        <tissue evidence="1">Shoot tissue taken approximately 20 cm above the soil surface</tissue>
    </source>
</reference>
<sequence>MADNHYSHCICSPCKVLNNIQCSMQNELMLVSQIFFFWRRSNFSLVDWDVILTNNHEACRTRHLDQ</sequence>
<dbReference type="AlphaFoldDB" id="A0A0A9GEJ9"/>